<accession>A0A2A4MVM9</accession>
<proteinExistence type="predicted"/>
<gene>
    <name evidence="2" type="ORF">COC19_00120</name>
</gene>
<dbReference type="Pfam" id="PF07238">
    <property type="entry name" value="PilZ"/>
    <property type="match status" value="1"/>
</dbReference>
<sequence length="241" mass="27210">MHEFRRQRRMKVPLRIELSHPAIGTLQVEANDMSEDGLFLLLDESFQLKLGELVTVRTLGLGSNESEIGPEVIMRVQRCNDSGMGLTIVQSGEQQGEHNLPPHALRQSLVLIASQKRFLLKKHTNGWALPSYQLNPGENWQTALQHSQNSLLTLIKSDVSEVQIIPANLCYPQKSQSAAEIAFLVPLFLKTSLNTTLPKPEQHQWFTLEEFEQLPPGSRPDIDADQLNNLMLSLHNFNFQA</sequence>
<protein>
    <recommendedName>
        <fullName evidence="1">PilZ domain-containing protein</fullName>
    </recommendedName>
</protein>
<dbReference type="SUPFAM" id="SSF141371">
    <property type="entry name" value="PilZ domain-like"/>
    <property type="match status" value="1"/>
</dbReference>
<reference evidence="3" key="1">
    <citation type="submission" date="2017-08" db="EMBL/GenBank/DDBJ databases">
        <title>A dynamic microbial community with high functional redundancy inhabits the cold, oxic subseafloor aquifer.</title>
        <authorList>
            <person name="Tully B.J."/>
            <person name="Wheat C.G."/>
            <person name="Glazer B.T."/>
            <person name="Huber J.A."/>
        </authorList>
    </citation>
    <scope>NUCLEOTIDE SEQUENCE [LARGE SCALE GENOMIC DNA]</scope>
</reference>
<comment type="caution">
    <text evidence="2">The sequence shown here is derived from an EMBL/GenBank/DDBJ whole genome shotgun (WGS) entry which is preliminary data.</text>
</comment>
<feature type="domain" description="PilZ" evidence="1">
    <location>
        <begin position="5"/>
        <end position="95"/>
    </location>
</feature>
<evidence type="ECO:0000313" key="3">
    <source>
        <dbReference type="Proteomes" id="UP000218172"/>
    </source>
</evidence>
<dbReference type="EMBL" id="NVQR01000002">
    <property type="protein sequence ID" value="PCH64111.1"/>
    <property type="molecule type" value="Genomic_DNA"/>
</dbReference>
<dbReference type="InterPro" id="IPR009875">
    <property type="entry name" value="PilZ_domain"/>
</dbReference>
<evidence type="ECO:0000259" key="1">
    <source>
        <dbReference type="Pfam" id="PF07238"/>
    </source>
</evidence>
<evidence type="ECO:0000313" key="2">
    <source>
        <dbReference type="EMBL" id="PCH64111.1"/>
    </source>
</evidence>
<dbReference type="AlphaFoldDB" id="A0A2A4MVM9"/>
<dbReference type="Proteomes" id="UP000218172">
    <property type="component" value="Unassembled WGS sequence"/>
</dbReference>
<organism evidence="2 3">
    <name type="scientific">SAR86 cluster bacterium</name>
    <dbReference type="NCBI Taxonomy" id="2030880"/>
    <lineage>
        <taxon>Bacteria</taxon>
        <taxon>Pseudomonadati</taxon>
        <taxon>Pseudomonadota</taxon>
        <taxon>Gammaproteobacteria</taxon>
        <taxon>SAR86 cluster</taxon>
    </lineage>
</organism>
<dbReference type="Gene3D" id="2.40.10.220">
    <property type="entry name" value="predicted glycosyltransferase like domains"/>
    <property type="match status" value="1"/>
</dbReference>
<name>A0A2A4MVM9_9GAMM</name>
<dbReference type="GO" id="GO:0035438">
    <property type="term" value="F:cyclic-di-GMP binding"/>
    <property type="evidence" value="ECO:0007669"/>
    <property type="project" value="InterPro"/>
</dbReference>